<gene>
    <name evidence="1" type="ORF">BpHYR1_042627</name>
</gene>
<accession>A0A3M7T7R3</accession>
<proteinExistence type="predicted"/>
<dbReference type="AlphaFoldDB" id="A0A3M7T7R3"/>
<reference evidence="1 2" key="1">
    <citation type="journal article" date="2018" name="Sci. Rep.">
        <title>Genomic signatures of local adaptation to the degree of environmental predictability in rotifers.</title>
        <authorList>
            <person name="Franch-Gras L."/>
            <person name="Hahn C."/>
            <person name="Garcia-Roger E.M."/>
            <person name="Carmona M.J."/>
            <person name="Serra M."/>
            <person name="Gomez A."/>
        </authorList>
    </citation>
    <scope>NUCLEOTIDE SEQUENCE [LARGE SCALE GENOMIC DNA]</scope>
    <source>
        <strain evidence="1">HYR1</strain>
    </source>
</reference>
<evidence type="ECO:0000313" key="2">
    <source>
        <dbReference type="Proteomes" id="UP000276133"/>
    </source>
</evidence>
<dbReference type="EMBL" id="REGN01000157">
    <property type="protein sequence ID" value="RNA44076.1"/>
    <property type="molecule type" value="Genomic_DNA"/>
</dbReference>
<comment type="caution">
    <text evidence="1">The sequence shown here is derived from an EMBL/GenBank/DDBJ whole genome shotgun (WGS) entry which is preliminary data.</text>
</comment>
<keyword evidence="2" id="KW-1185">Reference proteome</keyword>
<organism evidence="1 2">
    <name type="scientific">Brachionus plicatilis</name>
    <name type="common">Marine rotifer</name>
    <name type="synonym">Brachionus muelleri</name>
    <dbReference type="NCBI Taxonomy" id="10195"/>
    <lineage>
        <taxon>Eukaryota</taxon>
        <taxon>Metazoa</taxon>
        <taxon>Spiralia</taxon>
        <taxon>Gnathifera</taxon>
        <taxon>Rotifera</taxon>
        <taxon>Eurotatoria</taxon>
        <taxon>Monogononta</taxon>
        <taxon>Pseudotrocha</taxon>
        <taxon>Ploima</taxon>
        <taxon>Brachionidae</taxon>
        <taxon>Brachionus</taxon>
    </lineage>
</organism>
<evidence type="ECO:0000313" key="1">
    <source>
        <dbReference type="EMBL" id="RNA44076.1"/>
    </source>
</evidence>
<sequence length="107" mass="11859">MYKFLKKKSNTKSFENASYQPERTLRGHKLSLIFYDGFCTIVNILCQSLSSEGPKHVIGGIKGTCPNCVLSANCLMRLMPSLVLSKPMMISKVRIICQVTGGLMLEA</sequence>
<protein>
    <submittedName>
        <fullName evidence="1">Uncharacterized protein</fullName>
    </submittedName>
</protein>
<name>A0A3M7T7R3_BRAPC</name>
<dbReference type="Proteomes" id="UP000276133">
    <property type="component" value="Unassembled WGS sequence"/>
</dbReference>